<reference evidence="2" key="1">
    <citation type="journal article" date="2019" name="Int. J. Syst. Evol. Microbiol.">
        <title>The Global Catalogue of Microorganisms (GCM) 10K type strain sequencing project: providing services to taxonomists for standard genome sequencing and annotation.</title>
        <authorList>
            <consortium name="The Broad Institute Genomics Platform"/>
            <consortium name="The Broad Institute Genome Sequencing Center for Infectious Disease"/>
            <person name="Wu L."/>
            <person name="Ma J."/>
        </authorList>
    </citation>
    <scope>NUCLEOTIDE SEQUENCE [LARGE SCALE GENOMIC DNA]</scope>
    <source>
        <strain evidence="2">CCUG 49339</strain>
    </source>
</reference>
<accession>A0ABW4LSB8</accession>
<keyword evidence="2" id="KW-1185">Reference proteome</keyword>
<dbReference type="RefSeq" id="WP_377929279.1">
    <property type="nucleotide sequence ID" value="NZ_JBHUEM010000028.1"/>
</dbReference>
<name>A0ABW4LSB8_9BACI</name>
<organism evidence="1 2">
    <name type="scientific">Bacillus salitolerans</name>
    <dbReference type="NCBI Taxonomy" id="1437434"/>
    <lineage>
        <taxon>Bacteria</taxon>
        <taxon>Bacillati</taxon>
        <taxon>Bacillota</taxon>
        <taxon>Bacilli</taxon>
        <taxon>Bacillales</taxon>
        <taxon>Bacillaceae</taxon>
        <taxon>Bacillus</taxon>
    </lineage>
</organism>
<dbReference type="Proteomes" id="UP001597214">
    <property type="component" value="Unassembled WGS sequence"/>
</dbReference>
<dbReference type="EMBL" id="JBHUEM010000028">
    <property type="protein sequence ID" value="MFD1738064.1"/>
    <property type="molecule type" value="Genomic_DNA"/>
</dbReference>
<evidence type="ECO:0000313" key="1">
    <source>
        <dbReference type="EMBL" id="MFD1738064.1"/>
    </source>
</evidence>
<gene>
    <name evidence="1" type="ORF">ACFSCX_16130</name>
</gene>
<sequence length="242" mass="28529">MKRSKTKGKVVKFTQSETVASTFRHDYPVSEDLRQVMVSEVLGDFLSWAIDRKDDDEFLTVIEEFVHGHEPRDEKRDVLLHNLFWWRLFFHSNSRSSSLKEYMAQNYHKLRKRPLILSWLKECAKAIPKFYHIGYKYNDRVLVVTDMLEAKTLDVIVYDPLAIPPKKGEIVMGTLLPLGDGLYFPIIDFYHFDYDARQDIASHLFHYYDKHLKNSTMHEAFIHVLSVMLQIQKLVLSDTQTT</sequence>
<evidence type="ECO:0000313" key="2">
    <source>
        <dbReference type="Proteomes" id="UP001597214"/>
    </source>
</evidence>
<protein>
    <submittedName>
        <fullName evidence="1">Uncharacterized protein</fullName>
    </submittedName>
</protein>
<comment type="caution">
    <text evidence="1">The sequence shown here is derived from an EMBL/GenBank/DDBJ whole genome shotgun (WGS) entry which is preliminary data.</text>
</comment>
<proteinExistence type="predicted"/>